<evidence type="ECO:0008006" key="14">
    <source>
        <dbReference type="Google" id="ProtNLM"/>
    </source>
</evidence>
<dbReference type="GO" id="GO:0000978">
    <property type="term" value="F:RNA polymerase II cis-regulatory region sequence-specific DNA binding"/>
    <property type="evidence" value="ECO:0007669"/>
    <property type="project" value="TreeGrafter"/>
</dbReference>
<sequence length="367" mass="41132">MNHTLPPPWRCVSQHRAPVVGLLEATEPSPHMEHSWTTSGCSSYHSALPEAGLGSAVIEIIPHADMEGFLRSSFLLSRIMSSKQATSPFASVTDGEEAMSQDHLSWDKEESAEAHGTPQLPLHSLLHSKGSMDELQPLSSVPPESDWDSMVSAQQRMESDSNKVCSLYSFRNNSTSPHKPEEGARERGDLLSGSAFGTPERRKGSLADVVDTLKQKKLEEMTKTEQDESTCMETLLSKDWKEKMERLNTSEILGEVKGTPESLAEKEHQLSTMITQLISLREQLLAAHDEQKKLAASQMEKQRQQMELARQQQEQYYEEGCSMIARQQQQLLQQQHKINILQQQIQSSFTSHDNWPLVIGRGKDGGE</sequence>
<evidence type="ECO:0000256" key="7">
    <source>
        <dbReference type="ARBA" id="ARBA00023159"/>
    </source>
</evidence>
<comment type="caution">
    <text evidence="12">The sequence shown here is derived from an EMBL/GenBank/DDBJ whole genome shotgun (WGS) entry which is preliminary data.</text>
</comment>
<proteinExistence type="predicted"/>
<evidence type="ECO:0000256" key="2">
    <source>
        <dbReference type="ARBA" id="ARBA00022473"/>
    </source>
</evidence>
<dbReference type="InterPro" id="IPR051356">
    <property type="entry name" value="SOX/SOX-like_TF"/>
</dbReference>
<dbReference type="GO" id="GO:0045165">
    <property type="term" value="P:cell fate commitment"/>
    <property type="evidence" value="ECO:0007669"/>
    <property type="project" value="TreeGrafter"/>
</dbReference>
<organism evidence="12 13">
    <name type="scientific">Coregonus suidteri</name>
    <dbReference type="NCBI Taxonomy" id="861788"/>
    <lineage>
        <taxon>Eukaryota</taxon>
        <taxon>Metazoa</taxon>
        <taxon>Chordata</taxon>
        <taxon>Craniata</taxon>
        <taxon>Vertebrata</taxon>
        <taxon>Euteleostomi</taxon>
        <taxon>Actinopterygii</taxon>
        <taxon>Neopterygii</taxon>
        <taxon>Teleostei</taxon>
        <taxon>Protacanthopterygii</taxon>
        <taxon>Salmoniformes</taxon>
        <taxon>Salmonidae</taxon>
        <taxon>Coregoninae</taxon>
        <taxon>Coregonus</taxon>
    </lineage>
</organism>
<accession>A0AAN8Q7M3</accession>
<evidence type="ECO:0000256" key="3">
    <source>
        <dbReference type="ARBA" id="ARBA00022499"/>
    </source>
</evidence>
<feature type="region of interest" description="Disordered" evidence="11">
    <location>
        <begin position="87"/>
        <end position="124"/>
    </location>
</feature>
<evidence type="ECO:0000256" key="11">
    <source>
        <dbReference type="SAM" id="MobiDB-lite"/>
    </source>
</evidence>
<feature type="coiled-coil region" evidence="10">
    <location>
        <begin position="285"/>
        <end position="344"/>
    </location>
</feature>
<keyword evidence="8" id="KW-0804">Transcription</keyword>
<evidence type="ECO:0000256" key="5">
    <source>
        <dbReference type="ARBA" id="ARBA00023015"/>
    </source>
</evidence>
<keyword evidence="4" id="KW-0221">Differentiation</keyword>
<dbReference type="GO" id="GO:0032332">
    <property type="term" value="P:positive regulation of chondrocyte differentiation"/>
    <property type="evidence" value="ECO:0007669"/>
    <property type="project" value="TreeGrafter"/>
</dbReference>
<dbReference type="GO" id="GO:0007417">
    <property type="term" value="P:central nervous system development"/>
    <property type="evidence" value="ECO:0007669"/>
    <property type="project" value="TreeGrafter"/>
</dbReference>
<dbReference type="PANTHER" id="PTHR45789">
    <property type="entry name" value="FI18025P1"/>
    <property type="match status" value="1"/>
</dbReference>
<evidence type="ECO:0000256" key="1">
    <source>
        <dbReference type="ARBA" id="ARBA00004123"/>
    </source>
</evidence>
<keyword evidence="2" id="KW-0217">Developmental protein</keyword>
<keyword evidence="3" id="KW-1017">Isopeptide bond</keyword>
<feature type="compositionally biased region" description="Basic and acidic residues" evidence="11">
    <location>
        <begin position="104"/>
        <end position="113"/>
    </location>
</feature>
<evidence type="ECO:0000313" key="13">
    <source>
        <dbReference type="Proteomes" id="UP001356427"/>
    </source>
</evidence>
<keyword evidence="13" id="KW-1185">Reference proteome</keyword>
<evidence type="ECO:0000313" key="12">
    <source>
        <dbReference type="EMBL" id="KAK6294409.1"/>
    </source>
</evidence>
<keyword evidence="10" id="KW-0175">Coiled coil</keyword>
<dbReference type="AlphaFoldDB" id="A0AAN8Q7M3"/>
<dbReference type="GO" id="GO:0005634">
    <property type="term" value="C:nucleus"/>
    <property type="evidence" value="ECO:0007669"/>
    <property type="project" value="UniProtKB-SubCell"/>
</dbReference>
<dbReference type="EMBL" id="JAGTTL010000035">
    <property type="protein sequence ID" value="KAK6294409.1"/>
    <property type="molecule type" value="Genomic_DNA"/>
</dbReference>
<dbReference type="Proteomes" id="UP001356427">
    <property type="component" value="Unassembled WGS sequence"/>
</dbReference>
<keyword evidence="7" id="KW-0010">Activator</keyword>
<dbReference type="PANTHER" id="PTHR45789:SF1">
    <property type="entry name" value="TRANSCRIPTION FACTOR SOX-6"/>
    <property type="match status" value="1"/>
</dbReference>
<keyword evidence="6" id="KW-0238">DNA-binding</keyword>
<evidence type="ECO:0000256" key="8">
    <source>
        <dbReference type="ARBA" id="ARBA00023163"/>
    </source>
</evidence>
<evidence type="ECO:0000256" key="10">
    <source>
        <dbReference type="SAM" id="Coils"/>
    </source>
</evidence>
<feature type="region of interest" description="Disordered" evidence="11">
    <location>
        <begin position="172"/>
        <end position="204"/>
    </location>
</feature>
<comment type="subcellular location">
    <subcellularLocation>
        <location evidence="1">Nucleus</location>
    </subcellularLocation>
</comment>
<dbReference type="GO" id="GO:0000981">
    <property type="term" value="F:DNA-binding transcription factor activity, RNA polymerase II-specific"/>
    <property type="evidence" value="ECO:0007669"/>
    <property type="project" value="TreeGrafter"/>
</dbReference>
<name>A0AAN8Q7M3_9TELE</name>
<keyword evidence="9" id="KW-0539">Nucleus</keyword>
<protein>
    <recommendedName>
        <fullName evidence="14">Transcription factor SOX-6</fullName>
    </recommendedName>
</protein>
<evidence type="ECO:0000256" key="4">
    <source>
        <dbReference type="ARBA" id="ARBA00022782"/>
    </source>
</evidence>
<evidence type="ECO:0000256" key="9">
    <source>
        <dbReference type="ARBA" id="ARBA00023242"/>
    </source>
</evidence>
<feature type="compositionally biased region" description="Basic and acidic residues" evidence="11">
    <location>
        <begin position="178"/>
        <end position="189"/>
    </location>
</feature>
<reference evidence="12 13" key="1">
    <citation type="submission" date="2021-04" db="EMBL/GenBank/DDBJ databases">
        <authorList>
            <person name="De Guttry C."/>
            <person name="Zahm M."/>
            <person name="Klopp C."/>
            <person name="Cabau C."/>
            <person name="Louis A."/>
            <person name="Berthelot C."/>
            <person name="Parey E."/>
            <person name="Roest Crollius H."/>
            <person name="Montfort J."/>
            <person name="Robinson-Rechavi M."/>
            <person name="Bucao C."/>
            <person name="Bouchez O."/>
            <person name="Gislard M."/>
            <person name="Lluch J."/>
            <person name="Milhes M."/>
            <person name="Lampietro C."/>
            <person name="Lopez Roques C."/>
            <person name="Donnadieu C."/>
            <person name="Braasch I."/>
            <person name="Desvignes T."/>
            <person name="Postlethwait J."/>
            <person name="Bobe J."/>
            <person name="Wedekind C."/>
            <person name="Guiguen Y."/>
        </authorList>
    </citation>
    <scope>NUCLEOTIDE SEQUENCE [LARGE SCALE GENOMIC DNA]</scope>
    <source>
        <strain evidence="12">Cs_M1</strain>
        <tissue evidence="12">Blood</tissue>
    </source>
</reference>
<gene>
    <name evidence="12" type="ORF">J4Q44_G00352390</name>
</gene>
<evidence type="ECO:0000256" key="6">
    <source>
        <dbReference type="ARBA" id="ARBA00023125"/>
    </source>
</evidence>
<keyword evidence="5" id="KW-0805">Transcription regulation</keyword>